<dbReference type="Pfam" id="PF16035">
    <property type="entry name" value="Chalcone_2"/>
    <property type="match status" value="1"/>
</dbReference>
<organism evidence="2 3">
    <name type="scientific">Puccinia sorghi</name>
    <dbReference type="NCBI Taxonomy" id="27349"/>
    <lineage>
        <taxon>Eukaryota</taxon>
        <taxon>Fungi</taxon>
        <taxon>Dikarya</taxon>
        <taxon>Basidiomycota</taxon>
        <taxon>Pucciniomycotina</taxon>
        <taxon>Pucciniomycetes</taxon>
        <taxon>Pucciniales</taxon>
        <taxon>Pucciniaceae</taxon>
        <taxon>Puccinia</taxon>
    </lineage>
</organism>
<evidence type="ECO:0000313" key="3">
    <source>
        <dbReference type="Proteomes" id="UP000037035"/>
    </source>
</evidence>
<dbReference type="Gene3D" id="3.50.70.10">
    <property type="match status" value="1"/>
</dbReference>
<gene>
    <name evidence="2" type="ORF">VP01_71g1</name>
</gene>
<keyword evidence="3" id="KW-1185">Reference proteome</keyword>
<dbReference type="STRING" id="27349.A0A0L6UD89"/>
<dbReference type="PANTHER" id="PTHR47284">
    <property type="entry name" value="FATTY-ACID-BINDING PROTEIN 2"/>
    <property type="match status" value="1"/>
</dbReference>
<accession>A0A0L6UD89</accession>
<dbReference type="GO" id="GO:0016872">
    <property type="term" value="F:intramolecular lyase activity"/>
    <property type="evidence" value="ECO:0007669"/>
    <property type="project" value="InterPro"/>
</dbReference>
<dbReference type="PANTHER" id="PTHR47284:SF3">
    <property type="entry name" value="FATTY-ACID-BINDING PROTEIN 2"/>
    <property type="match status" value="1"/>
</dbReference>
<dbReference type="VEuPathDB" id="FungiDB:VP01_71g1"/>
<sequence length="282" mass="31573">MRLYWTAPIAATLGVGTYYYINNQIQKKPTPTNKKLTIEQQLPTKIITLHQPKHHHLTDPATQHQVPTLLHINDSEPLRLIGLGLRTVSFLSIKVYLASFYADQPILRALRVVPGWDDHLTKDKLLSVSHTQPQNQIRGEALFRNLLAAPAHFAIQITPVRNTDFTHLRDGFCRALTARLKLASQNGTISEPELEKASLSINTFRSFFPSGVSVPQGKSMTLIRTASQALVVEYDGNKLGELHDPIIARELFLAYFADHDPISTKLKESVAEGFSSLYQDSS</sequence>
<proteinExistence type="predicted"/>
<dbReference type="AlphaFoldDB" id="A0A0L6UD89"/>
<dbReference type="InterPro" id="IPR016088">
    <property type="entry name" value="Chalcone_isomerase_3-sand"/>
</dbReference>
<dbReference type="OrthoDB" id="18193at2759"/>
<reference evidence="2 3" key="1">
    <citation type="submission" date="2015-08" db="EMBL/GenBank/DDBJ databases">
        <title>Next Generation Sequencing and Analysis of the Genome of Puccinia sorghi L Schw, the Causal Agent of Maize Common Rust.</title>
        <authorList>
            <person name="Rochi L."/>
            <person name="Burguener G."/>
            <person name="Darino M."/>
            <person name="Turjanski A."/>
            <person name="Kreff E."/>
            <person name="Dieguez M.J."/>
            <person name="Sacco F."/>
        </authorList>
    </citation>
    <scope>NUCLEOTIDE SEQUENCE [LARGE SCALE GENOMIC DNA]</scope>
    <source>
        <strain evidence="2 3">RO10H11247</strain>
    </source>
</reference>
<dbReference type="SUPFAM" id="SSF54626">
    <property type="entry name" value="Chalcone isomerase"/>
    <property type="match status" value="1"/>
</dbReference>
<evidence type="ECO:0000259" key="1">
    <source>
        <dbReference type="Pfam" id="PF16035"/>
    </source>
</evidence>
<name>A0A0L6UD89_9BASI</name>
<feature type="domain" description="Chalcone isomerase" evidence="1">
    <location>
        <begin position="77"/>
        <end position="271"/>
    </location>
</feature>
<keyword evidence="2" id="KW-0413">Isomerase</keyword>
<protein>
    <submittedName>
        <fullName evidence="2">Chalcone-flavanone isomerase</fullName>
    </submittedName>
</protein>
<comment type="caution">
    <text evidence="2">The sequence shown here is derived from an EMBL/GenBank/DDBJ whole genome shotgun (WGS) entry which is preliminary data.</text>
</comment>
<dbReference type="InterPro" id="IPR016087">
    <property type="entry name" value="Chalcone_isomerase"/>
</dbReference>
<dbReference type="Proteomes" id="UP000037035">
    <property type="component" value="Unassembled WGS sequence"/>
</dbReference>
<dbReference type="EMBL" id="LAVV01012606">
    <property type="protein sequence ID" value="KNZ46508.1"/>
    <property type="molecule type" value="Genomic_DNA"/>
</dbReference>
<evidence type="ECO:0000313" key="2">
    <source>
        <dbReference type="EMBL" id="KNZ46508.1"/>
    </source>
</evidence>
<dbReference type="InterPro" id="IPR036298">
    <property type="entry name" value="Chalcone_isomerase_sf"/>
</dbReference>